<dbReference type="EMBL" id="AFMF02000036">
    <property type="protein sequence ID" value="EMM94262.1"/>
    <property type="molecule type" value="Genomic_DNA"/>
</dbReference>
<accession>M6HFU9</accession>
<dbReference type="AlphaFoldDB" id="M6HFU9"/>
<comment type="caution">
    <text evidence="1">The sequence shown here is derived from an EMBL/GenBank/DDBJ whole genome shotgun (WGS) entry which is preliminary data.</text>
</comment>
<protein>
    <submittedName>
        <fullName evidence="1">Uncharacterized protein</fullName>
    </submittedName>
</protein>
<sequence length="58" mass="6948">MTNEQLGASIRWHLNSGYRIERTYEIFARRGATLALVTEIYEKMKNERARLARIEQYE</sequence>
<dbReference type="Proteomes" id="UP000012089">
    <property type="component" value="Unassembled WGS sequence"/>
</dbReference>
<evidence type="ECO:0000313" key="2">
    <source>
        <dbReference type="Proteomes" id="UP000012089"/>
    </source>
</evidence>
<proteinExistence type="predicted"/>
<organism evidence="1 2">
    <name type="scientific">Leptospira interrogans serovar Zanoni str. LT2156</name>
    <dbReference type="NCBI Taxonomy" id="1001601"/>
    <lineage>
        <taxon>Bacteria</taxon>
        <taxon>Pseudomonadati</taxon>
        <taxon>Spirochaetota</taxon>
        <taxon>Spirochaetia</taxon>
        <taxon>Leptospirales</taxon>
        <taxon>Leptospiraceae</taxon>
        <taxon>Leptospira</taxon>
    </lineage>
</organism>
<name>M6HFU9_LEPIR</name>
<reference evidence="1 2" key="1">
    <citation type="submission" date="2013-01" db="EMBL/GenBank/DDBJ databases">
        <authorList>
            <person name="Harkins D.M."/>
            <person name="Durkin A.S."/>
            <person name="Brinkac L.M."/>
            <person name="Haft D.H."/>
            <person name="Selengut J.D."/>
            <person name="Sanka R."/>
            <person name="DePew J."/>
            <person name="Purushe J."/>
            <person name="Tulsiani S.M."/>
            <person name="Graham G.C."/>
            <person name="Burns M.-A."/>
            <person name="Dohnt M.F."/>
            <person name="Smythe L.D."/>
            <person name="McKay D.B."/>
            <person name="Craig S.B."/>
            <person name="Vinetz J.M."/>
            <person name="Sutton G.G."/>
            <person name="Nierman W.C."/>
            <person name="Fouts D.E."/>
        </authorList>
    </citation>
    <scope>NUCLEOTIDE SEQUENCE [LARGE SCALE GENOMIC DNA]</scope>
    <source>
        <strain evidence="1 2">LT2156</strain>
    </source>
</reference>
<gene>
    <name evidence="1" type="ORF">LEP1GSC158_0638</name>
</gene>
<evidence type="ECO:0000313" key="1">
    <source>
        <dbReference type="EMBL" id="EMM94262.1"/>
    </source>
</evidence>